<feature type="transmembrane region" description="Helical" evidence="1">
    <location>
        <begin position="70"/>
        <end position="91"/>
    </location>
</feature>
<dbReference type="OrthoDB" id="5244396at2"/>
<evidence type="ECO:0000313" key="2">
    <source>
        <dbReference type="EMBL" id="TSD54402.1"/>
    </source>
</evidence>
<dbReference type="Pfam" id="PF12730">
    <property type="entry name" value="ABC2_membrane_4"/>
    <property type="match status" value="1"/>
</dbReference>
<keyword evidence="1" id="KW-0812">Transmembrane</keyword>
<gene>
    <name evidence="2" type="ORF">FNM00_17625</name>
</gene>
<feature type="transmembrane region" description="Helical" evidence="1">
    <location>
        <begin position="247"/>
        <end position="268"/>
    </location>
</feature>
<dbReference type="AlphaFoldDB" id="A0A554RK69"/>
<dbReference type="PANTHER" id="PTHR37305">
    <property type="entry name" value="INTEGRAL MEMBRANE PROTEIN-RELATED"/>
    <property type="match status" value="1"/>
</dbReference>
<feature type="transmembrane region" description="Helical" evidence="1">
    <location>
        <begin position="157"/>
        <end position="175"/>
    </location>
</feature>
<dbReference type="EMBL" id="VLNT01000026">
    <property type="protein sequence ID" value="TSD54402.1"/>
    <property type="molecule type" value="Genomic_DNA"/>
</dbReference>
<feature type="transmembrane region" description="Helical" evidence="1">
    <location>
        <begin position="182"/>
        <end position="200"/>
    </location>
</feature>
<comment type="caution">
    <text evidence="2">The sequence shown here is derived from an EMBL/GenBank/DDBJ whole genome shotgun (WGS) entry which is preliminary data.</text>
</comment>
<name>A0A554RK69_9ACTN</name>
<dbReference type="Proteomes" id="UP000316988">
    <property type="component" value="Unassembled WGS sequence"/>
</dbReference>
<organism evidence="2 3">
    <name type="scientific">Aeromicrobium piscarium</name>
    <dbReference type="NCBI Taxonomy" id="2590901"/>
    <lineage>
        <taxon>Bacteria</taxon>
        <taxon>Bacillati</taxon>
        <taxon>Actinomycetota</taxon>
        <taxon>Actinomycetes</taxon>
        <taxon>Propionibacteriales</taxon>
        <taxon>Nocardioidaceae</taxon>
        <taxon>Aeromicrobium</taxon>
    </lineage>
</organism>
<evidence type="ECO:0000313" key="3">
    <source>
        <dbReference type="Proteomes" id="UP000316988"/>
    </source>
</evidence>
<dbReference type="PANTHER" id="PTHR37305:SF1">
    <property type="entry name" value="MEMBRANE PROTEIN"/>
    <property type="match status" value="1"/>
</dbReference>
<keyword evidence="1" id="KW-0472">Membrane</keyword>
<reference evidence="2 3" key="1">
    <citation type="submission" date="2019-07" db="EMBL/GenBank/DDBJ databases">
        <authorList>
            <person name="Zhao L.H."/>
        </authorList>
    </citation>
    <scope>NUCLEOTIDE SEQUENCE [LARGE SCALE GENOMIC DNA]</scope>
    <source>
        <strain evidence="2 3">Co35</strain>
    </source>
</reference>
<keyword evidence="1" id="KW-1133">Transmembrane helix</keyword>
<dbReference type="RefSeq" id="WP_143914848.1">
    <property type="nucleotide sequence ID" value="NZ_VLNT01000026.1"/>
</dbReference>
<feature type="transmembrane region" description="Helical" evidence="1">
    <location>
        <begin position="20"/>
        <end position="41"/>
    </location>
</feature>
<evidence type="ECO:0000256" key="1">
    <source>
        <dbReference type="SAM" id="Phobius"/>
    </source>
</evidence>
<keyword evidence="3" id="KW-1185">Reference proteome</keyword>
<proteinExistence type="predicted"/>
<sequence>MTAAIRSEFRKFLSTRMWWILALGMFAYLAFIGLVMAFSFAQASSMSQQDLAEAAESGAVLPLGVDAAKMAYSVTSPLGYVFPLIIGSLLFTNEFRHKTITPTLLVEPRRTLLVVAKLIVAAIFGLAIGLLATLGTVAGAAPILSLLGDGAYLGSGAVWQLLGWSVVVMAIWTILGVSIGGLLTNQVAAIIVIIGFTQFIEPIARVVASAVDWLEGIGAYLPGAAADAVLGTSFFGTMAEGDMLPRWAGVLVLAVYIAIFAVGSRLITLRRDIG</sequence>
<accession>A0A554RK69</accession>
<feature type="transmembrane region" description="Helical" evidence="1">
    <location>
        <begin position="112"/>
        <end position="137"/>
    </location>
</feature>
<protein>
    <submittedName>
        <fullName evidence="2">ABC transporter permease</fullName>
    </submittedName>
</protein>